<dbReference type="Gene3D" id="2.170.120.12">
    <property type="entry name" value="DNA-directed RNA polymerase, insert domain"/>
    <property type="match status" value="1"/>
</dbReference>
<dbReference type="KEGG" id="tbl:TBLA_0J01520"/>
<dbReference type="GO" id="GO:0003968">
    <property type="term" value="F:RNA-directed RNA polymerase activity"/>
    <property type="evidence" value="ECO:0007669"/>
    <property type="project" value="EnsemblFungi"/>
</dbReference>
<evidence type="ECO:0000256" key="5">
    <source>
        <dbReference type="ARBA" id="ARBA00023242"/>
    </source>
</evidence>
<name>I2H9U6_HENB6</name>
<dbReference type="SMART" id="SM00662">
    <property type="entry name" value="RPOLD"/>
    <property type="match status" value="1"/>
</dbReference>
<dbReference type="Pfam" id="PF01000">
    <property type="entry name" value="RNA_pol_A_bac"/>
    <property type="match status" value="1"/>
</dbReference>
<comment type="subunit">
    <text evidence="2">Component of the RNA polymerase II (Pol II) complex consisting of 12 subunits.</text>
</comment>
<dbReference type="Proteomes" id="UP000002866">
    <property type="component" value="Chromosome 10"/>
</dbReference>
<dbReference type="GO" id="GO:0006369">
    <property type="term" value="P:termination of RNA polymerase II transcription"/>
    <property type="evidence" value="ECO:0007669"/>
    <property type="project" value="EnsemblFungi"/>
</dbReference>
<sequence>MSEEGPQIKIREATKDNVDFILSNIDMALANSLRRVMIAEIPTLAIDSVEVEMNTTVLADEFISHRLGLIPLQSADIDQLEYCRDCFCEDHCDKCSVVLTLQAVGESESTTNVYAKDLVIVSNLLGRNIGHPIIQDKEGNGVLICKLRKGQELKMTCVAKKGIAKEHAKWGATAAIEYEYDPWNKLKHTDYWYENDPLKEWPHSKNCQYEDPPTEGELFDYKAKANTFYMNVEAVGSITTDQVIIRGIDTLQKKTAGILLALSQMEQEKVNFGTGTQDNNDLHQQDDHMGMSNGNDASYGNYMGSNNDGMMNGGGNNIQGGYQNNMGPNGYSDSW</sequence>
<accession>I2H9U6</accession>
<dbReference type="NCBIfam" id="NF001988">
    <property type="entry name" value="PRK00783.1"/>
    <property type="match status" value="1"/>
</dbReference>
<proteinExistence type="inferred from homology"/>
<dbReference type="GO" id="GO:0006367">
    <property type="term" value="P:transcription initiation at RNA polymerase II promoter"/>
    <property type="evidence" value="ECO:0007669"/>
    <property type="project" value="EnsemblFungi"/>
</dbReference>
<dbReference type="InterPro" id="IPR036643">
    <property type="entry name" value="RNApol_insert_sf"/>
</dbReference>
<dbReference type="FunFam" id="2.170.120.12:FF:000002">
    <property type="entry name" value="DNA-directed RNA polymerase II subunit RPB3"/>
    <property type="match status" value="1"/>
</dbReference>
<dbReference type="CDD" id="cd07031">
    <property type="entry name" value="RNAP_II_RPB3"/>
    <property type="match status" value="1"/>
</dbReference>
<dbReference type="FunCoup" id="I2H9U6">
    <property type="interactions" value="1111"/>
</dbReference>
<dbReference type="HOGENOM" id="CLU_038421_1_1_1"/>
<evidence type="ECO:0000256" key="7">
    <source>
        <dbReference type="ARBA" id="ARBA00072506"/>
    </source>
</evidence>
<keyword evidence="10" id="KW-1185">Reference proteome</keyword>
<gene>
    <name evidence="9" type="primary">TBLA0J01520</name>
    <name evidence="9" type="ORF">TBLA_0J01520</name>
</gene>
<reference evidence="9 10" key="1">
    <citation type="journal article" date="2011" name="Proc. Natl. Acad. Sci. U.S.A.">
        <title>Evolutionary erosion of yeast sex chromosomes by mating-type switching accidents.</title>
        <authorList>
            <person name="Gordon J.L."/>
            <person name="Armisen D."/>
            <person name="Proux-Wera E."/>
            <person name="Oheigeartaigh S.S."/>
            <person name="Byrne K.P."/>
            <person name="Wolfe K.H."/>
        </authorList>
    </citation>
    <scope>NUCLEOTIDE SEQUENCE [LARGE SCALE GENOMIC DNA]</scope>
    <source>
        <strain evidence="10">ATCC 34711 / CBS 6284 / DSM 70876 / NBRC 10599 / NRRL Y-10934 / UCD 77-7</strain>
    </source>
</reference>
<dbReference type="PANTHER" id="PTHR11800:SF2">
    <property type="entry name" value="DNA-DIRECTED RNA POLYMERASE II SUBUNIT RPB3"/>
    <property type="match status" value="1"/>
</dbReference>
<dbReference type="InParanoid" id="I2H9U6"/>
<dbReference type="OrthoDB" id="270173at2759"/>
<comment type="similarity">
    <text evidence="6">Belongs to the archaeal Rpo3/eukaryotic RPB3 RNA polymerase subunit family.</text>
</comment>
<dbReference type="AlphaFoldDB" id="I2H9U6"/>
<evidence type="ECO:0000313" key="10">
    <source>
        <dbReference type="Proteomes" id="UP000002866"/>
    </source>
</evidence>
<dbReference type="GO" id="GO:0005665">
    <property type="term" value="C:RNA polymerase II, core complex"/>
    <property type="evidence" value="ECO:0007669"/>
    <property type="project" value="EnsemblFungi"/>
</dbReference>
<keyword evidence="4" id="KW-0804">Transcription</keyword>
<dbReference type="STRING" id="1071380.I2H9U6"/>
<dbReference type="GO" id="GO:0003677">
    <property type="term" value="F:DNA binding"/>
    <property type="evidence" value="ECO:0007669"/>
    <property type="project" value="InterPro"/>
</dbReference>
<protein>
    <recommendedName>
        <fullName evidence="7">DNA-directed RNA polymerase II subunit RPB3</fullName>
    </recommendedName>
</protein>
<dbReference type="EMBL" id="HE806325">
    <property type="protein sequence ID" value="CCH63148.1"/>
    <property type="molecule type" value="Genomic_DNA"/>
</dbReference>
<dbReference type="GO" id="GO:0003899">
    <property type="term" value="F:DNA-directed RNA polymerase activity"/>
    <property type="evidence" value="ECO:0007669"/>
    <property type="project" value="EnsemblFungi"/>
</dbReference>
<evidence type="ECO:0000313" key="9">
    <source>
        <dbReference type="EMBL" id="CCH63148.1"/>
    </source>
</evidence>
<dbReference type="RefSeq" id="XP_004182667.1">
    <property type="nucleotide sequence ID" value="XM_004182619.1"/>
</dbReference>
<keyword evidence="5" id="KW-0539">Nucleus</keyword>
<dbReference type="InterPro" id="IPR011263">
    <property type="entry name" value="DNA-dir_RNA_pol_RpoA/D/Rpb3"/>
</dbReference>
<dbReference type="HAMAP" id="MF_00320">
    <property type="entry name" value="RNApol_arch_Rpo3"/>
    <property type="match status" value="1"/>
</dbReference>
<evidence type="ECO:0000256" key="6">
    <source>
        <dbReference type="ARBA" id="ARBA00025804"/>
    </source>
</evidence>
<dbReference type="GO" id="GO:0006368">
    <property type="term" value="P:transcription elongation by RNA polymerase II"/>
    <property type="evidence" value="ECO:0007669"/>
    <property type="project" value="EnsemblFungi"/>
</dbReference>
<dbReference type="SUPFAM" id="SSF55257">
    <property type="entry name" value="RBP11-like subunits of RNA polymerase"/>
    <property type="match status" value="1"/>
</dbReference>
<dbReference type="OMA" id="FYFEVES"/>
<dbReference type="GO" id="GO:0046983">
    <property type="term" value="F:protein dimerization activity"/>
    <property type="evidence" value="ECO:0007669"/>
    <property type="project" value="InterPro"/>
</dbReference>
<evidence type="ECO:0000256" key="4">
    <source>
        <dbReference type="ARBA" id="ARBA00023163"/>
    </source>
</evidence>
<dbReference type="InterPro" id="IPR022842">
    <property type="entry name" value="RNAP_Rpo3/Rpb3/RPAC1"/>
</dbReference>
<dbReference type="PROSITE" id="PS00446">
    <property type="entry name" value="RNA_POL_D_30KD"/>
    <property type="match status" value="1"/>
</dbReference>
<dbReference type="InterPro" id="IPR011262">
    <property type="entry name" value="DNA-dir_RNA_pol_insert"/>
</dbReference>
<evidence type="ECO:0000256" key="1">
    <source>
        <dbReference type="ARBA" id="ARBA00004123"/>
    </source>
</evidence>
<comment type="subcellular location">
    <subcellularLocation>
        <location evidence="1">Nucleus</location>
    </subcellularLocation>
</comment>
<dbReference type="InterPro" id="IPR001514">
    <property type="entry name" value="DNA-dir_RNA_pol_30-40kDasu_CS"/>
</dbReference>
<evidence type="ECO:0000259" key="8">
    <source>
        <dbReference type="SMART" id="SM00662"/>
    </source>
</evidence>
<evidence type="ECO:0000256" key="3">
    <source>
        <dbReference type="ARBA" id="ARBA00022478"/>
    </source>
</evidence>
<dbReference type="GeneID" id="14498331"/>
<organism evidence="9 10">
    <name type="scientific">Henningerozyma blattae (strain ATCC 34711 / CBS 6284 / DSM 70876 / NBRC 10599 / NRRL Y-10934 / UCD 77-7)</name>
    <name type="common">Yeast</name>
    <name type="synonym">Tetrapisispora blattae</name>
    <dbReference type="NCBI Taxonomy" id="1071380"/>
    <lineage>
        <taxon>Eukaryota</taxon>
        <taxon>Fungi</taxon>
        <taxon>Dikarya</taxon>
        <taxon>Ascomycota</taxon>
        <taxon>Saccharomycotina</taxon>
        <taxon>Saccharomycetes</taxon>
        <taxon>Saccharomycetales</taxon>
        <taxon>Saccharomycetaceae</taxon>
        <taxon>Henningerozyma</taxon>
    </lineage>
</organism>
<dbReference type="SUPFAM" id="SSF56553">
    <property type="entry name" value="Insert subdomain of RNA polymerase alpha subunit"/>
    <property type="match status" value="1"/>
</dbReference>
<feature type="domain" description="DNA-directed RNA polymerase RpoA/D/Rpb3-type" evidence="8">
    <location>
        <begin position="17"/>
        <end position="261"/>
    </location>
</feature>
<evidence type="ECO:0000256" key="2">
    <source>
        <dbReference type="ARBA" id="ARBA00011730"/>
    </source>
</evidence>
<dbReference type="PANTHER" id="PTHR11800">
    <property type="entry name" value="DNA-DIRECTED RNA POLYMERASE"/>
    <property type="match status" value="1"/>
</dbReference>
<dbReference type="Gene3D" id="3.30.1360.10">
    <property type="entry name" value="RNA polymerase, RBP11-like subunit"/>
    <property type="match status" value="1"/>
</dbReference>
<dbReference type="Pfam" id="PF01193">
    <property type="entry name" value="RNA_pol_L"/>
    <property type="match status" value="1"/>
</dbReference>
<keyword evidence="3" id="KW-0240">DNA-directed RNA polymerase</keyword>
<dbReference type="InterPro" id="IPR050518">
    <property type="entry name" value="Rpo3/RPB3_RNA_Pol_subunit"/>
</dbReference>
<dbReference type="InterPro" id="IPR036603">
    <property type="entry name" value="RBP11-like"/>
</dbReference>
<dbReference type="eggNOG" id="KOG1522">
    <property type="taxonomic scope" value="Eukaryota"/>
</dbReference>